<protein>
    <recommendedName>
        <fullName evidence="2">BD-FAE-like domain-containing protein</fullName>
    </recommendedName>
</protein>
<feature type="non-terminal residue" evidence="3">
    <location>
        <position position="143"/>
    </location>
</feature>
<evidence type="ECO:0000256" key="1">
    <source>
        <dbReference type="ARBA" id="ARBA00022801"/>
    </source>
</evidence>
<keyword evidence="1" id="KW-0378">Hydrolase</keyword>
<dbReference type="InterPro" id="IPR050300">
    <property type="entry name" value="GDXG_lipolytic_enzyme"/>
</dbReference>
<proteinExistence type="predicted"/>
<dbReference type="EMBL" id="CADCUE010000174">
    <property type="protein sequence ID" value="CAA9343511.1"/>
    <property type="molecule type" value="Genomic_DNA"/>
</dbReference>
<dbReference type="PANTHER" id="PTHR48081">
    <property type="entry name" value="AB HYDROLASE SUPERFAMILY PROTEIN C4A8.06C"/>
    <property type="match status" value="1"/>
</dbReference>
<organism evidence="3">
    <name type="scientific">uncultured Frankineae bacterium</name>
    <dbReference type="NCBI Taxonomy" id="437475"/>
    <lineage>
        <taxon>Bacteria</taxon>
        <taxon>Bacillati</taxon>
        <taxon>Actinomycetota</taxon>
        <taxon>Actinomycetes</taxon>
        <taxon>Frankiales</taxon>
        <taxon>environmental samples</taxon>
    </lineage>
</organism>
<dbReference type="SUPFAM" id="SSF53474">
    <property type="entry name" value="alpha/beta-Hydrolases"/>
    <property type="match status" value="1"/>
</dbReference>
<gene>
    <name evidence="3" type="ORF">AVDCRST_MAG16-1898</name>
</gene>
<name>A0A6J4LWL6_9ACTN</name>
<dbReference type="Gene3D" id="3.40.50.1820">
    <property type="entry name" value="alpha/beta hydrolase"/>
    <property type="match status" value="1"/>
</dbReference>
<dbReference type="GO" id="GO:0016787">
    <property type="term" value="F:hydrolase activity"/>
    <property type="evidence" value="ECO:0007669"/>
    <property type="project" value="UniProtKB-KW"/>
</dbReference>
<evidence type="ECO:0000313" key="3">
    <source>
        <dbReference type="EMBL" id="CAA9343511.1"/>
    </source>
</evidence>
<dbReference type="Pfam" id="PF20434">
    <property type="entry name" value="BD-FAE"/>
    <property type="match status" value="1"/>
</dbReference>
<accession>A0A6J4LWL6</accession>
<evidence type="ECO:0000259" key="2">
    <source>
        <dbReference type="Pfam" id="PF20434"/>
    </source>
</evidence>
<reference evidence="3" key="1">
    <citation type="submission" date="2020-02" db="EMBL/GenBank/DDBJ databases">
        <authorList>
            <person name="Meier V. D."/>
        </authorList>
    </citation>
    <scope>NUCLEOTIDE SEQUENCE</scope>
    <source>
        <strain evidence="3">AVDCRST_MAG16</strain>
    </source>
</reference>
<dbReference type="AlphaFoldDB" id="A0A6J4LWL6"/>
<dbReference type="InterPro" id="IPR029058">
    <property type="entry name" value="AB_hydrolase_fold"/>
</dbReference>
<sequence>MTPVREAYGPSERHVGDWWVPDRPDERLPTVVLVHGGFWRAEWDLSLEDDVAADLAGRGFLVWNVDYRPSSEPWPATLTDVAAAHDHLRTRARVDLTRTAVVGHSAGGHLALWLASRTRLPDGAPGAAPRVPHPALAVAQAPV</sequence>
<feature type="domain" description="BD-FAE-like" evidence="2">
    <location>
        <begin position="19"/>
        <end position="116"/>
    </location>
</feature>
<dbReference type="InterPro" id="IPR049492">
    <property type="entry name" value="BD-FAE-like_dom"/>
</dbReference>